<feature type="compositionally biased region" description="Polar residues" evidence="11">
    <location>
        <begin position="4411"/>
        <end position="4420"/>
    </location>
</feature>
<feature type="coiled-coil region" evidence="10">
    <location>
        <begin position="5029"/>
        <end position="5056"/>
    </location>
</feature>
<dbReference type="PROSITE" id="PS51049">
    <property type="entry name" value="KASH"/>
    <property type="match status" value="1"/>
</dbReference>
<dbReference type="SUPFAM" id="SSF46966">
    <property type="entry name" value="Spectrin repeat"/>
    <property type="match status" value="38"/>
</dbReference>
<evidence type="ECO:0000256" key="9">
    <source>
        <dbReference type="PROSITE-ProRule" id="PRU00385"/>
    </source>
</evidence>
<dbReference type="Pfam" id="PF10541">
    <property type="entry name" value="KASH"/>
    <property type="match status" value="1"/>
</dbReference>
<feature type="transmembrane region" description="Helical" evidence="12">
    <location>
        <begin position="7278"/>
        <end position="7303"/>
    </location>
</feature>
<evidence type="ECO:0000256" key="2">
    <source>
        <dbReference type="ARBA" id="ARBA00022553"/>
    </source>
</evidence>
<feature type="region of interest" description="Disordered" evidence="11">
    <location>
        <begin position="6837"/>
        <end position="6856"/>
    </location>
</feature>
<feature type="coiled-coil region" evidence="10">
    <location>
        <begin position="287"/>
        <end position="317"/>
    </location>
</feature>
<keyword evidence="2" id="KW-0597">Phosphoprotein</keyword>
<keyword evidence="4" id="KW-0677">Repeat</keyword>
<dbReference type="Proteomes" id="UP001557470">
    <property type="component" value="Unassembled WGS sequence"/>
</dbReference>
<evidence type="ECO:0000256" key="12">
    <source>
        <dbReference type="SAM" id="Phobius"/>
    </source>
</evidence>
<name>A0ABD0W8K4_UMBPY</name>
<feature type="coiled-coil region" evidence="10">
    <location>
        <begin position="2602"/>
        <end position="2664"/>
    </location>
</feature>
<proteinExistence type="inferred from homology"/>
<feature type="domain" description="KASH" evidence="13">
    <location>
        <begin position="7276"/>
        <end position="7335"/>
    </location>
</feature>
<keyword evidence="3 9" id="KW-0812">Transmembrane</keyword>
<feature type="compositionally biased region" description="Polar residues" evidence="11">
    <location>
        <begin position="7258"/>
        <end position="7270"/>
    </location>
</feature>
<reference evidence="14 15" key="1">
    <citation type="submission" date="2024-06" db="EMBL/GenBank/DDBJ databases">
        <authorList>
            <person name="Pan Q."/>
            <person name="Wen M."/>
            <person name="Jouanno E."/>
            <person name="Zahm M."/>
            <person name="Klopp C."/>
            <person name="Cabau C."/>
            <person name="Louis A."/>
            <person name="Berthelot C."/>
            <person name="Parey E."/>
            <person name="Roest Crollius H."/>
            <person name="Montfort J."/>
            <person name="Robinson-Rechavi M."/>
            <person name="Bouchez O."/>
            <person name="Lampietro C."/>
            <person name="Lopez Roques C."/>
            <person name="Donnadieu C."/>
            <person name="Postlethwait J."/>
            <person name="Bobe J."/>
            <person name="Verreycken H."/>
            <person name="Guiguen Y."/>
        </authorList>
    </citation>
    <scope>NUCLEOTIDE SEQUENCE [LARGE SCALE GENOMIC DNA]</scope>
    <source>
        <strain evidence="14">Up_M1</strain>
        <tissue evidence="14">Testis</tissue>
    </source>
</reference>
<evidence type="ECO:0000256" key="3">
    <source>
        <dbReference type="ARBA" id="ARBA00022692"/>
    </source>
</evidence>
<feature type="region of interest" description="Disordered" evidence="11">
    <location>
        <begin position="7140"/>
        <end position="7159"/>
    </location>
</feature>
<dbReference type="EMBL" id="JAGEUA010000008">
    <property type="protein sequence ID" value="KAL0967789.1"/>
    <property type="molecule type" value="Genomic_DNA"/>
</dbReference>
<dbReference type="InterPro" id="IPR057932">
    <property type="entry name" value="Spectrin_SYNE1_3"/>
</dbReference>
<dbReference type="FunFam" id="1.20.58.60:FF:000126">
    <property type="entry name" value="Spectrin repeat containing, nuclear envelope 1a"/>
    <property type="match status" value="1"/>
</dbReference>
<dbReference type="FunFam" id="1.20.58.60:FF:000115">
    <property type="entry name" value="nesprin-2 isoform X2"/>
    <property type="match status" value="1"/>
</dbReference>
<feature type="region of interest" description="Disordered" evidence="11">
    <location>
        <begin position="4726"/>
        <end position="4745"/>
    </location>
</feature>
<feature type="coiled-coil region" evidence="10">
    <location>
        <begin position="2783"/>
        <end position="2836"/>
    </location>
</feature>
<feature type="coiled-coil region" evidence="10">
    <location>
        <begin position="742"/>
        <end position="769"/>
    </location>
</feature>
<evidence type="ECO:0000256" key="6">
    <source>
        <dbReference type="ARBA" id="ARBA00023136"/>
    </source>
</evidence>
<dbReference type="Gene3D" id="1.20.58.60">
    <property type="match status" value="31"/>
</dbReference>
<dbReference type="InterPro" id="IPR002017">
    <property type="entry name" value="Spectrin_repeat"/>
</dbReference>
<feature type="coiled-coil region" evidence="10">
    <location>
        <begin position="4259"/>
        <end position="4334"/>
    </location>
</feature>
<comment type="similarity">
    <text evidence="1">Belongs to the nesprin family.</text>
</comment>
<feature type="coiled-coil region" evidence="10">
    <location>
        <begin position="234"/>
        <end position="261"/>
    </location>
</feature>
<dbReference type="InterPro" id="IPR018159">
    <property type="entry name" value="Spectrin/alpha-actinin"/>
</dbReference>
<feature type="coiled-coil region" evidence="10">
    <location>
        <begin position="6991"/>
        <end position="7018"/>
    </location>
</feature>
<dbReference type="Pfam" id="PF25803">
    <property type="entry name" value="Spectrin_SYNE1_2"/>
    <property type="match status" value="1"/>
</dbReference>
<feature type="coiled-coil region" evidence="10">
    <location>
        <begin position="4031"/>
        <end position="4061"/>
    </location>
</feature>
<feature type="topological domain" description="Perinuclear space" evidence="9">
    <location>
        <begin position="7306"/>
        <end position="7335"/>
    </location>
</feature>
<feature type="coiled-coil region" evidence="10">
    <location>
        <begin position="2255"/>
        <end position="2319"/>
    </location>
</feature>
<feature type="coiled-coil region" evidence="10">
    <location>
        <begin position="3256"/>
        <end position="3315"/>
    </location>
</feature>
<evidence type="ECO:0000256" key="1">
    <source>
        <dbReference type="ARBA" id="ARBA00008619"/>
    </source>
</evidence>
<gene>
    <name evidence="14" type="ORF">UPYG_G00256930</name>
</gene>
<keyword evidence="15" id="KW-1185">Reference proteome</keyword>
<evidence type="ECO:0000313" key="15">
    <source>
        <dbReference type="Proteomes" id="UP001557470"/>
    </source>
</evidence>
<dbReference type="InterPro" id="IPR012315">
    <property type="entry name" value="KASH"/>
</dbReference>
<dbReference type="FunFam" id="1.20.58.60:FF:000231">
    <property type="entry name" value="Spectrin repeat containing, nuclear envelope 1a"/>
    <property type="match status" value="1"/>
</dbReference>
<accession>A0ABD0W8K4</accession>
<feature type="region of interest" description="Disordered" evidence="11">
    <location>
        <begin position="4387"/>
        <end position="4420"/>
    </location>
</feature>
<dbReference type="FunFam" id="1.20.58.60:FF:000233">
    <property type="entry name" value="nesprin-1 isoform X9"/>
    <property type="match status" value="1"/>
</dbReference>
<feature type="coiled-coil region" evidence="10">
    <location>
        <begin position="1456"/>
        <end position="1487"/>
    </location>
</feature>
<feature type="region of interest" description="Disordered" evidence="11">
    <location>
        <begin position="1043"/>
        <end position="1062"/>
    </location>
</feature>
<keyword evidence="10" id="KW-0175">Coiled coil</keyword>
<feature type="coiled-coil region" evidence="10">
    <location>
        <begin position="7170"/>
        <end position="7197"/>
    </location>
</feature>
<comment type="caution">
    <text evidence="14">The sequence shown here is derived from an EMBL/GenBank/DDBJ whole genome shotgun (WGS) entry which is preliminary data.</text>
</comment>
<protein>
    <recommendedName>
        <fullName evidence="13">KASH domain-containing protein</fullName>
    </recommendedName>
</protein>
<dbReference type="SMART" id="SM01249">
    <property type="entry name" value="KASH"/>
    <property type="match status" value="1"/>
</dbReference>
<evidence type="ECO:0000256" key="7">
    <source>
        <dbReference type="ARBA" id="ARBA00023242"/>
    </source>
</evidence>
<feature type="compositionally biased region" description="Polar residues" evidence="11">
    <location>
        <begin position="7141"/>
        <end position="7156"/>
    </location>
</feature>
<dbReference type="SMART" id="SM00150">
    <property type="entry name" value="SPEC"/>
    <property type="match status" value="34"/>
</dbReference>
<feature type="region of interest" description="Disordered" evidence="11">
    <location>
        <begin position="7202"/>
        <end position="7270"/>
    </location>
</feature>
<dbReference type="GO" id="GO:0005640">
    <property type="term" value="C:nuclear outer membrane"/>
    <property type="evidence" value="ECO:0007669"/>
    <property type="project" value="UniProtKB-SubCell"/>
</dbReference>
<dbReference type="FunFam" id="1.20.58.60:FF:000190">
    <property type="entry name" value="Nesprin-1 isoform 1"/>
    <property type="match status" value="1"/>
</dbReference>
<evidence type="ECO:0000256" key="8">
    <source>
        <dbReference type="ARBA" id="ARBA00046312"/>
    </source>
</evidence>
<dbReference type="FunFam" id="1.20.58.60:FF:000073">
    <property type="entry name" value="Nesprin-1 isoform 1"/>
    <property type="match status" value="1"/>
</dbReference>
<feature type="compositionally biased region" description="Basic and acidic residues" evidence="11">
    <location>
        <begin position="4733"/>
        <end position="4745"/>
    </location>
</feature>
<feature type="coiled-coil region" evidence="10">
    <location>
        <begin position="7103"/>
        <end position="7130"/>
    </location>
</feature>
<dbReference type="CDD" id="cd00176">
    <property type="entry name" value="SPEC"/>
    <property type="match status" value="8"/>
</dbReference>
<keyword evidence="6 9" id="KW-0472">Membrane</keyword>
<dbReference type="PANTHER" id="PTHR14514:SF3">
    <property type="entry name" value="NESPRIN-1"/>
    <property type="match status" value="1"/>
</dbReference>
<feature type="coiled-coil region" evidence="10">
    <location>
        <begin position="3932"/>
        <end position="3987"/>
    </location>
</feature>
<dbReference type="PANTHER" id="PTHR14514">
    <property type="entry name" value="PKA ANCHORING PROTEIN"/>
    <property type="match status" value="1"/>
</dbReference>
<dbReference type="FunFam" id="1.20.58.60:FF:000112">
    <property type="entry name" value="nesprin-1 isoform X4"/>
    <property type="match status" value="1"/>
</dbReference>
<organism evidence="14 15">
    <name type="scientific">Umbra pygmaea</name>
    <name type="common">Eastern mudminnow</name>
    <dbReference type="NCBI Taxonomy" id="75934"/>
    <lineage>
        <taxon>Eukaryota</taxon>
        <taxon>Metazoa</taxon>
        <taxon>Chordata</taxon>
        <taxon>Craniata</taxon>
        <taxon>Vertebrata</taxon>
        <taxon>Euteleostomi</taxon>
        <taxon>Actinopterygii</taxon>
        <taxon>Neopterygii</taxon>
        <taxon>Teleostei</taxon>
        <taxon>Protacanthopterygii</taxon>
        <taxon>Esociformes</taxon>
        <taxon>Umbridae</taxon>
        <taxon>Umbra</taxon>
    </lineage>
</organism>
<feature type="coiled-coil region" evidence="10">
    <location>
        <begin position="5659"/>
        <end position="5696"/>
    </location>
</feature>
<evidence type="ECO:0000256" key="5">
    <source>
        <dbReference type="ARBA" id="ARBA00022989"/>
    </source>
</evidence>
<dbReference type="FunFam" id="1.20.58.60:FF:000137">
    <property type="entry name" value="nesprin-1 isoform X2"/>
    <property type="match status" value="1"/>
</dbReference>
<dbReference type="Pfam" id="PF00435">
    <property type="entry name" value="Spectrin"/>
    <property type="match status" value="7"/>
</dbReference>
<feature type="coiled-coil region" evidence="10">
    <location>
        <begin position="2188"/>
        <end position="2218"/>
    </location>
</feature>
<feature type="topological domain" description="Cytoplasmic" evidence="9">
    <location>
        <begin position="1"/>
        <end position="7284"/>
    </location>
</feature>
<feature type="coiled-coil region" evidence="10">
    <location>
        <begin position="3829"/>
        <end position="3856"/>
    </location>
</feature>
<evidence type="ECO:0000256" key="11">
    <source>
        <dbReference type="SAM" id="MobiDB-lite"/>
    </source>
</evidence>
<evidence type="ECO:0000256" key="10">
    <source>
        <dbReference type="SAM" id="Coils"/>
    </source>
</evidence>
<sequence>MLAFVTPGEAGRISARLAQMGRFWEELKKSVQQLGGQLNYSASCRQRFNDNLEQVKKTMADLNEKLGISIACCTSSSETYRALQEHMDITQALEQLKPRLLALCSSKKRLGDGSPLDGVVATLLQNQEEYIERATQKQTTLEKLLTVWQKYEKESSSLRYWLDRCDYVCCQDTHLLPADKEKLINELQIVQEMLNDLPCNKALLQSAMTLGECLYATVSEKRGKELSDNFTQMEDRFTSMKDSLRQRFQQLQNQLTQVELFDKALLKLTQWTVNFLSILRTTSQVNVADLQTAVTQLKEHEASLQEQANLRETLQQRESLLLSSSTPEAQQQLQYQREHCLQLLSEAQRLLHLRGEGLAELGAFLQSHRVAVEEVMGLREAVECRGSWDPAKAKELHQRLGEVAGNVARLDAQAVGLDGQLSKAHLHLCGEEWEGSREENLGQVPSQKRASCRGQAVTLMVALEVVQRSLGWRQSEAEALGALWTSFRDRREEVMRGLRELEERAQREGIKESSIQAFQNRLRFFVQLEDELQSMQHSQQWLGERGGQLVRRDSELSGEALREVGLVETAWENVRKILNDGQEQCGVLVELLRQFQSLKSTLSNSVETALAVTQNQPDHNHNPEEAKRALSRHEEVILELRGRQVDMDLFISVGEDLHRELKTLPQCDSHSIQRDMETLRDRWLQASERIQTNTERLTHCVSLWDDLQSMEQDIDQWTASSFADITEGVANLSDKHRAETHLATFQVELEKQELRLEALQERVAKLKDLAKLQETPIQLQVLEGNLRKKISHAQGVYDQARHSLTYFSFQKQRLEDLMSQMTERLEHVESSLSELTEPSGLENMARVKDLQSHIQMQRDDIESTRETLASLCRSHPSQELTRLSADLTLLTKRTEAAAQLSSKTRGILQDALQLRFNNVVQEFKSWLLERKAELKECFDQSGNVTFLGTKVDRLKVALDSLEVGEERLSQVCAEAESLLIYLSKAGSGQVHEQLSYCKRDWEEYKRKCRQSQLDLEEGITIVTGFEDSLEGVRDWLEQMERSLKRETPLGGEEQPGVPDTTDELERVEEIHRKLLTKRGSLDRLSQKAQSLQDLGRGSGEELKATAHLHTYHQSLLQSAREHLRGCLESQAFGDTLQGVWVWLENIQERLSSLGSTTGNKKELEERLEQVQDILLLKGEGEVKLNMAMGKGELAIRSSSGKEGQEVIRSQLQEVEDMWAMLLVTAMSCHSRLEWTVAQWGCYLDSEAQLQCWLEAVEGDICGPLTPQPGIREKATQLERIRALLADLLEHRGSLSSLEERAAELFKKTGDTAFSQENRAELRSQFDDLIALMEERVRLSEGVVREHQQYLETVRELTDWLISAGEEQQRWTDISGDSASIQRRLSEVRERVECRLREGREHLSRVRRISEATAEHTAAGGCEAMDRQLGALAQALEQWEGSALRARDNLEGALATATKQEQEFSQLTARMEEELKELDGRLKGWTQELSQAGGMSSGDEVVEGWQLAKNTLEGLLSAESMADRLKTQLNDLVRYSRDLGPLPDRVTAVIKQHNSLSLRASRECQNKERMLEQRFRASLRDFQQWLVNAKISTAKCFDVPQSVSEASMGLMRIQEFLSDREHGQARLSAVGASGEILMAVVPKDKLEGIKAKVANTREDWKSLMTNLQMRESALKNLQSQMRDFEVGAEPLQDWLNSTEVIVQESSTRLHDLPAKTQELSKLQCVLEELSCREAELGRLRERAHRLWEGQAAGKGFVHRVSQLSAQFLALSNLTKDKASRIERIVGEHRLFSQGLRELQDWVSEAESVLSTCLSSTADKNVLEDRTIQLEALLAARQEREIQLKMLLTRGEAVQRNTSADGVPVVRKQIQDLKDSWDSLLSASIQCKSQLEGALSQWTSYQEDVGQFVMWMERVEIILGCSDRQYSEMRDKTANLGKTKLLYEEVLSHSNPLETIARKGSIMAEHHNTQQEVHSLQERYATVTDKVKDAVSKANELVLAHQEYQRGLHMFEDWLEQEHGSLGSLSHPEGDVDTLENTLKQIMLLQERCSQGQALLSSVLLSREGVIAWGSPQIEDRALDTAQREWGAYQARLAETKDSLSSTLGRLKQVGQRFHSLALWLDEMEGNANFRGHRRSDRATKEAQLKQLQLWQEAVLARQSEVEGLSALAHQVLEETHISSRVSTKATQLNARYHALILNIQESIQQLKEELRSIDEAEKLCVSFSDWLRSAQKNFRTATASTEPLDRVAMERKMKKVETLQAELQQGHGLLKALRERAERATSFLEEAGAEWLGGEVEARLAQLEELAGGLRQEHSTLERAVCLAREFQDRYTAQAQWVVETRALLSTPLEPKAELYKKRAQLTKYKALLQSVKSHDSAVRSVVEKGESLLLSVQYPSIRDSMKRLENDYTELCNTAVVQVQHLESQVKEQEVYHVELQAVERWLLQMSSRMVTPDPAAGGGLEAATQQLASHKAIMEEIASFEDRLAGLKEKGADLVEGCSEDVQRKLRQQVQAQQQGTRDSYSAICSTAQRVYQCLDRELQRHVNLQDALQQCHTWLASVSEEPEPPTHLPLSLEEALQQVKHERTLQEQASTYLQLVCSTCDLSEQRVRETAQDIQQAKLQIEEKMLVCEELAESWRDVQEQRADLEAQRRETEQQLQTLFRRPAELEPKIAQNQLDQAQEFLQQFRMKQANVTQLSEAVFSLTEGLASPALEEIGVLQRAWEELGRKVEELEGQSGEDMQRSGEYHECVATLEELFHQVSREWDYLARADTESTSEHLEALRKLRCDLEDQKGTLEELREQRQAILPRLSLLDKELVKQQVEDLEQRWSQLERLIQGKIQDSSMMLEELGRVEAQLREAREWVEEQRPTLTSALKTSPPPDLAQSFLFDHLSVCVQLEARRQLLDQAVSEAQALSSKLGLSERRHLQELVSQAQGEVEALEARVGQRRKYLSKAFTERTQFLQAVGRALSWIQQQERKALVDEHVALLPTDLAKQVVACRGVHSGLRAYQGELASLWLQGRELERHATDQERGVTLARLEELQKVFETAFHRTTQRLHDLDKALTSRKYFKVDLDRTCHWLKRADAITFPEVDFTCNNDDDSELEVQLVKIQNVLEQASEYENLLLIVQRVGQEILPTLNDLDHCYLDEKLNALPQQYNSILALAKEKRDRLQQAILERKDYRCFFNVTSNAFKEIQEQLDCLTKQMVSLQEQEVSCLRDDHGDLSKSLAQLSPAVRDLRGKNQGFLSRGQKCYAEETEQLVNLQDSLKRTIDQRLKHLDDSLKTLAEYSVTSAELDSELKSAKEQLYRLKSDSETNSSDRLKSFHTLLEDLEKVGFYLERLTQQTEDLKLNCDPSDIQATREVVTLRQKELQSLRLDVKECATECENHLKKDKDFEKGIGQTLDWLKDLVKRLEEPLILPEMKVERVEEACRRLKIVEEEVQSRLRVVATIVNREKQRFSSRKEACPADVEAKLEELGKLKVDVQQALNTKQLSLDKALSLGQRYHSTKQKVSQWLDNTEAFLHRTSLGVELEYLTENLRVVDNIFAQEQDFESGLEELETLGAQLHELVELGVKNMRESEEKNSCVEVMRQKGSEVKEQLRSQRDTLQSCVAKWSSFTMEIEEMIGHINETRSMMTAFTSAKAANSQEAEDKLLSYKSLVILIEGCEPTLTALKEKAAVLELVGSESSKAVICYSVSSLWQHFTRLRSMAHAQERALEETARDWRSFTEKMEKVRSVSLDLHARVPDSTVEKAATRAALQSLLEYHDSFSLEVEREQSALALLGQHTLSLRAEDKEEVPAEMEKCDKSREESQCLKEIYSMLERYESLELQVRGSRAQVQQELREREEVERELGVVKGWIEDTRGLLLSPSSDLDSLLHELETAHGEVISRRQSVEKMAEVQQSKYQDLQAALPSELSMQLAEVTLALGSAEDQVQAREREVQQTKDVKEDFRSRMQDIEGKLKNISLKISEKATDLEQAKEETKYLCEECEGCGRSLAELGVAVVEFGDQNPLLCKQLGDSLSRLAEVQRITAQQAQDRANQLRKAEQQMEDYKGMMQFLLIWADKAEALVTSNIVWSSASQLQEQIRAHQVVLREGRGLHGDLKAIGEREGQLGEVLQMEGWSQQVKHLSRCTDELQQRAKTRLQSLQDAAKDMVRLEAEVKTLHASLDRAHVTLTSPDLARLSLREQLTHRQRLLVEMEAFKQQVQAVQQCQSALRMPEEVVASLSICRTAQNLQMEASQVQHTTIQQCNILQEAVVQYEQYEQEVKNLQRLIEEGHRIIQDRPVSTCTIHELQAQIHHHEELALKIRGYQEQIASLNSKCKMLTVKAKHATMLLTVSEVEGLSDGVDELSDEELPNKHPPAHPSVVMMTAGRCHTLLSPVTEESGEEGTNSEVSSPACRSPSPGANTDPSLNQVRVPLSRAPLQELYNPSVESNANLDELQRSWETLKNVISEKQKSLYEALERQQHYQEALQSISTKMESIEGALNEGLEPRKSPESQMAAHQALMDEILMLQEEIRDLQTCFSEELCDGLDSDPGDQLALHSTLTVLGERMATIRMKASGKRQLLEERLSEQLEEQRQEQALQRYHSEAEELDHWLLSTKATLSSALQPNSDDMDMEEQLIDCQKMLLQIEQKVGSLSELSVHSESLLLEGRAGTRSEAEQLTCKLHSLKDSLVELQRMLLDKQGDIQGSLQEQEDSEPDSMLSQSPNFQDWLSQAHSTRTQQHHDNLQRQRELEEQLAEQRRLLTSVASVGEEILTHQNSTDGDSQDTPGVLFQPESLSLQDQMRQRWENLSKDQSTKLQLSLNSLDQEQVLQRPCVTSPGVVFRTEAAGQDLHSPRALFEGCSQTLERLTQEPGDSADSHMGAAVQDELYMAVSAASSWLDSAENTILSGPLLLSEDTESQLCNLEGLSKEVREVTGELSHCRELLVGGGAGWRRLCGGEEQSLIEYTLDGLQERLGLLDQTLELHCESMKDRLQQNTSFQTELRLLFTALSDSKQQLLHRMSGAVDRPAPKQIETLSEAEDGLREFEQRVAELRGRAEGLEADQVSTQELLKLQDAFEELVLMVGSRRSNLNHSLSLKAQYESALRDLTELVDTAQDKMAADQKMTVGTVREVQIVLDKHKEFFQGLECHMILTQTFYSKVSSLVVQRESQLLEETLALGHNVLKQAHHRGVELEGILESWRRFVEDYQALCRELEAVECSIPPVGLVEETKERLTDRIALYQRLKASLTEHQPQLYQVLEEGKRLLLSVCCSDLENQLTQLGDHWLCSTTKVNKELHRLDSTFKHWSRYQSESAELSQWLRSALDRLDFWTTQSVTVPQELEMVRDHLHAFLEFYKEVDAKSSLRSSVLSTGNQLLRLKRVDTAGLRSALAQVDTQWAELLTRIPVVQEKLHQLQMEKLASRDAITELMSWISLMENVIEEDQRRITDAVGSEVVQDYLQKYKGFRIDLTCKQLTVDFVNQSVLQISSQDVEGKRGDKTDFAERLGNMNRRWQILQGLITEKIQLLEGLLESWVEHENGVRTLKTWLALQEDKLKKKHRIGDVASVQNALKDCQELEELVKEKEKDLEKAEERGSALIQEKRGESCSVIMETLKALNQSWTNMNNMIIQVKVSLRSVLEQWTVYHRAAEEINGYLMEGKYSVSRLRLLTGSLEAVQQQVEGLENLQEELDKQESSLRKFESVSQQLLTECHPSVVDTLNETLRDISFRWNGLSEQISEQLRCSKALQGVWQRYRELYSQSVSAVHRQEEGAESLLKSATERDITEDENRAWIRDCNELLGAQATVRQSLLQLQQLVGELQSQADSSSIASLQSDCLSLAYRLATLEHSLQRQQEVLQCSAEDCHRFNEQRDSLTHWADEAEEVLREPDPVGTPDLPVIQEHMDKLKTQMCKLSSHSPDLERVNELAYRLPLNDRELKRLQSLNRAWASHSAHLTERFSKQQAMLLQQQSFLQKCETWMDFLSQTEQKLAAEISGNHHSLLEQQRDHELFQAEMFSRQPILYSIISDGHRLLDQGQVHDRDDFSLKLALLGNQWQGVVRRAQRTRGIIDSLLRQWQRYREMAEKLRRWLQEVARDPDVHQQGEAVALQQARTMLDQIQLRERVLQRQQGGYILAVEAGRSLLLSADARAESALQTELTDMQERWRHANIRLDEQKRELLSLLKDWDRCEKGIAASLEKLRAFKRKLSLPLPDHHEELHSEQVRCKELENSVEGWTDDLTSLFLLRDSLEGVVSGDDLTILQDRLVLLQRQWEEICHQLSLRRQQVSEKLNEWAVFNEKNKELCEWLTQMESKVSQNGDISIGEMIEKLRKDYQEEISVAQENKLQLQEMGERLSRVSQESKATEIQHKLSKVSERWQHLLDLIAARVKKLRETLLAVQQLDKNMSSLRSWLAHMETELSRPIVYHTCDAQEIQRKLNQQQDIQRDIEKHSTGVASVLNLCEVLLHDCDACSTETECDSIQQATRGLDRRWRNICAMSMERRLKIEETWRLWQKFLEDYSRFEDWLKSSEMTAALPNSSGVLYTIAKEELKKFEAFQRQVQECLTQLELINKQYRRLARENRTDSSCHLREMVHDGNRRWDNLQKRVASILRRLKHFIGQREEFETARDSILVWLTEMDLQLTNIEHFSECDVQAKIKQLKAFQQEISLNTGKIELVFRQGGALIEKSEPMDAAVIEEEQEELQRYCLEVFGRVHRYYKKLTRLPLADDELDGSDRELDMDESADLSDLQWGDASLPQSSRASCSVLPLRADRSGRDTPASMDSIPLEWDHDYDLSRDLESTGGRGLGQDRGRGQDEEYLRTATAGLSDVIIPESPEAYIKLTESTLRSSSGEPGQLDDLGLDSGHFHLQQTEGAVHHGKATTSPELESAYMGYMRLMGECRGSLDAVKRVGVELIEEDDDLPGLTNPAGRDSPSAGVIERWELIQAQSLSDKHREKQNLQQWRQLILDVQTMRAWLGQAEVELGQLRELELSTDIHTMEQRIKKLKELQKALDSHKSQVLSINLRSADFLQSEPDSEEAWELRDGLKEMNSRWDWLGSSLEDWRGALQRALMQCQEFHELSHGLLLWLENIDRRRNAVIPIPQGLDQDTLQAHHRTLMQIKRELMDSQQKASSLQDLSAQLLVRTPPRAQTQIQPQVSEQAQGSERLEAQEKVHVIGNRLRLLLREVNADLEGLERRLETVEMQKDCLPLSPVDRSDTSGSASPVSGGTVASCRRLPRGKSSHGYPGAPESSPHHRSLEGRGCASSRSDYPLVSSSSCPPRGKSFIMRVLRAAFPLQLLLLLLIGLACLVPMTEEDYSCHHANNFARSFHPMLRYTNGPPPI</sequence>
<evidence type="ECO:0000259" key="13">
    <source>
        <dbReference type="PROSITE" id="PS51049"/>
    </source>
</evidence>
<feature type="coiled-coil region" evidence="10">
    <location>
        <begin position="4565"/>
        <end position="4592"/>
    </location>
</feature>
<keyword evidence="7" id="KW-0539">Nucleus</keyword>
<dbReference type="InterPro" id="IPR056887">
    <property type="entry name" value="SYNE1/2_dom"/>
</dbReference>
<feature type="coiled-coil region" evidence="10">
    <location>
        <begin position="5560"/>
        <end position="5594"/>
    </location>
</feature>
<evidence type="ECO:0000313" key="14">
    <source>
        <dbReference type="EMBL" id="KAL0967789.1"/>
    </source>
</evidence>
<keyword evidence="5 12" id="KW-1133">Transmembrane helix</keyword>
<evidence type="ECO:0000256" key="4">
    <source>
        <dbReference type="ARBA" id="ARBA00022737"/>
    </source>
</evidence>
<comment type="subcellular location">
    <subcellularLocation>
        <location evidence="8">Nucleus outer membrane</location>
        <topology evidence="8">Single-pass type IV membrane protein</topology>
    </subcellularLocation>
</comment>
<dbReference type="Pfam" id="PF25035">
    <property type="entry name" value="SYNE1"/>
    <property type="match status" value="1"/>
</dbReference>